<evidence type="ECO:0000313" key="9">
    <source>
        <dbReference type="Proteomes" id="UP000283512"/>
    </source>
</evidence>
<organism evidence="8 9">
    <name type="scientific">Bacteroides caccae</name>
    <dbReference type="NCBI Taxonomy" id="47678"/>
    <lineage>
        <taxon>Bacteria</taxon>
        <taxon>Pseudomonadati</taxon>
        <taxon>Bacteroidota</taxon>
        <taxon>Bacteroidia</taxon>
        <taxon>Bacteroidales</taxon>
        <taxon>Bacteroidaceae</taxon>
        <taxon>Bacteroides</taxon>
    </lineage>
</organism>
<proteinExistence type="inferred from homology"/>
<dbReference type="InterPro" id="IPR002772">
    <property type="entry name" value="Glyco_hydro_3_C"/>
</dbReference>
<dbReference type="AlphaFoldDB" id="A0A414YKX3"/>
<protein>
    <submittedName>
        <fullName evidence="6">Glycoside hydrolase family 3 C-terminal domain-containing protein</fullName>
    </submittedName>
    <submittedName>
        <fullName evidence="8">Glycosyl hydrolase</fullName>
    </submittedName>
</protein>
<evidence type="ECO:0000313" key="10">
    <source>
        <dbReference type="Proteomes" id="UP000284431"/>
    </source>
</evidence>
<dbReference type="InterPro" id="IPR051915">
    <property type="entry name" value="Cellulose_Degrad_GH3"/>
</dbReference>
<dbReference type="FunFam" id="3.40.50.1700:FF:000009">
    <property type="entry name" value="Periplasmic beta-glucosidase"/>
    <property type="match status" value="1"/>
</dbReference>
<reference evidence="5 11" key="2">
    <citation type="journal article" date="2019" name="Nat. Med.">
        <title>A library of human gut bacterial isolates paired with longitudinal multiomics data enables mechanistic microbiome research.</title>
        <authorList>
            <person name="Poyet M."/>
            <person name="Groussin M."/>
            <person name="Gibbons S.M."/>
            <person name="Avila-Pacheco J."/>
            <person name="Jiang X."/>
            <person name="Kearney S.M."/>
            <person name="Perrotta A.R."/>
            <person name="Berdy B."/>
            <person name="Zhao S."/>
            <person name="Lieberman T.D."/>
            <person name="Swanson P.K."/>
            <person name="Smith M."/>
            <person name="Roesemann S."/>
            <person name="Alexander J.E."/>
            <person name="Rich S.A."/>
            <person name="Livny J."/>
            <person name="Vlamakis H."/>
            <person name="Clish C."/>
            <person name="Bullock K."/>
            <person name="Deik A."/>
            <person name="Scott J."/>
            <person name="Pierce K.A."/>
            <person name="Xavier R.J."/>
            <person name="Alm E.J."/>
        </authorList>
    </citation>
    <scope>NUCLEOTIDE SEQUENCE [LARGE SCALE GENOMIC DNA]</scope>
    <source>
        <strain evidence="5 11">BIOML-A31</strain>
    </source>
</reference>
<feature type="domain" description="Fibronectin type III-like" evidence="4">
    <location>
        <begin position="681"/>
        <end position="750"/>
    </location>
</feature>
<dbReference type="Gene3D" id="3.20.20.300">
    <property type="entry name" value="Glycoside hydrolase, family 3, N-terminal domain"/>
    <property type="match status" value="1"/>
</dbReference>
<dbReference type="InterPro" id="IPR001764">
    <property type="entry name" value="Glyco_hydro_3_N"/>
</dbReference>
<reference evidence="9 10" key="1">
    <citation type="submission" date="2018-08" db="EMBL/GenBank/DDBJ databases">
        <title>A genome reference for cultivated species of the human gut microbiota.</title>
        <authorList>
            <person name="Zou Y."/>
            <person name="Xue W."/>
            <person name="Luo G."/>
        </authorList>
    </citation>
    <scope>NUCLEOTIDE SEQUENCE [LARGE SCALE GENOMIC DNA]</scope>
    <source>
        <strain evidence="8 9">AM16-49B</strain>
        <strain evidence="7 10">OF02-6LB</strain>
    </source>
</reference>
<evidence type="ECO:0000313" key="6">
    <source>
        <dbReference type="EMBL" id="MDO6359829.1"/>
    </source>
</evidence>
<dbReference type="InterPro" id="IPR008969">
    <property type="entry name" value="CarboxyPept-like_regulatory"/>
</dbReference>
<dbReference type="GO" id="GO:0009251">
    <property type="term" value="P:glucan catabolic process"/>
    <property type="evidence" value="ECO:0007669"/>
    <property type="project" value="TreeGrafter"/>
</dbReference>
<keyword evidence="2 8" id="KW-0378">Hydrolase</keyword>
<dbReference type="Pfam" id="PF00933">
    <property type="entry name" value="Glyco_hydro_3"/>
    <property type="match status" value="1"/>
</dbReference>
<dbReference type="PANTHER" id="PTHR30620">
    <property type="entry name" value="PERIPLASMIC BETA-GLUCOSIDASE-RELATED"/>
    <property type="match status" value="1"/>
</dbReference>
<evidence type="ECO:0000313" key="8">
    <source>
        <dbReference type="EMBL" id="RHH86882.1"/>
    </source>
</evidence>
<dbReference type="Gene3D" id="2.60.40.10">
    <property type="entry name" value="Immunoglobulins"/>
    <property type="match status" value="1"/>
</dbReference>
<dbReference type="PRINTS" id="PR00133">
    <property type="entry name" value="GLHYDRLASE3"/>
</dbReference>
<dbReference type="InterPro" id="IPR017853">
    <property type="entry name" value="GH"/>
</dbReference>
<dbReference type="InterPro" id="IPR026891">
    <property type="entry name" value="Fn3-like"/>
</dbReference>
<evidence type="ECO:0000256" key="3">
    <source>
        <dbReference type="SAM" id="SignalP"/>
    </source>
</evidence>
<keyword evidence="3" id="KW-0732">Signal</keyword>
<dbReference type="SUPFAM" id="SSF51445">
    <property type="entry name" value="(Trans)glycosidases"/>
    <property type="match status" value="1"/>
</dbReference>
<evidence type="ECO:0000313" key="11">
    <source>
        <dbReference type="Proteomes" id="UP000475905"/>
    </source>
</evidence>
<dbReference type="GO" id="GO:0008422">
    <property type="term" value="F:beta-glucosidase activity"/>
    <property type="evidence" value="ECO:0007669"/>
    <property type="project" value="TreeGrafter"/>
</dbReference>
<evidence type="ECO:0000256" key="1">
    <source>
        <dbReference type="ARBA" id="ARBA00005336"/>
    </source>
</evidence>
<feature type="chain" id="PRO_5042714410" evidence="3">
    <location>
        <begin position="22"/>
        <end position="859"/>
    </location>
</feature>
<name>A0A414YKX3_9BACE</name>
<gene>
    <name evidence="8" type="ORF">DW190_16830</name>
    <name evidence="7" type="ORF">DXA49_02855</name>
    <name evidence="5" type="ORF">F2Y36_17195</name>
    <name evidence="6" type="ORF">Q4469_19485</name>
</gene>
<dbReference type="EMBL" id="QSCS01000003">
    <property type="protein sequence ID" value="RGY29278.1"/>
    <property type="molecule type" value="Genomic_DNA"/>
</dbReference>
<dbReference type="InterPro" id="IPR013783">
    <property type="entry name" value="Ig-like_fold"/>
</dbReference>
<dbReference type="Proteomes" id="UP000475905">
    <property type="component" value="Unassembled WGS sequence"/>
</dbReference>
<dbReference type="KEGG" id="bcac:CGC64_17370"/>
<dbReference type="EMBL" id="JAUONL010000023">
    <property type="protein sequence ID" value="MDO6359829.1"/>
    <property type="molecule type" value="Genomic_DNA"/>
</dbReference>
<dbReference type="EMBL" id="VVYP01000024">
    <property type="protein sequence ID" value="KAA5460969.1"/>
    <property type="molecule type" value="Genomic_DNA"/>
</dbReference>
<evidence type="ECO:0000259" key="4">
    <source>
        <dbReference type="SMART" id="SM01217"/>
    </source>
</evidence>
<dbReference type="PROSITE" id="PS51257">
    <property type="entry name" value="PROKAR_LIPOPROTEIN"/>
    <property type="match status" value="1"/>
</dbReference>
<dbReference type="Proteomes" id="UP001170023">
    <property type="component" value="Unassembled WGS sequence"/>
</dbReference>
<dbReference type="SUPFAM" id="SSF52279">
    <property type="entry name" value="Beta-D-glucan exohydrolase, C-terminal domain"/>
    <property type="match status" value="1"/>
</dbReference>
<dbReference type="RefSeq" id="WP_004323718.1">
    <property type="nucleotide sequence ID" value="NZ_CAXKYF010000020.1"/>
</dbReference>
<dbReference type="Proteomes" id="UP000283512">
    <property type="component" value="Unassembled WGS sequence"/>
</dbReference>
<evidence type="ECO:0000313" key="7">
    <source>
        <dbReference type="EMBL" id="RGY29278.1"/>
    </source>
</evidence>
<dbReference type="SMART" id="SM01217">
    <property type="entry name" value="Fn3_like"/>
    <property type="match status" value="1"/>
</dbReference>
<sequence length="859" mass="95249">MKKYIGLVLVAMSGCILTVNAQQSFSYKNPLLPTELRVNDLLGRMTLEEKIAQIRHLHSWDVFDGQILNQEKLDKMCGGIGYGFFEGFPLTAASCRKTFREIQTYMVEKTRLGIPGFPVAESLHGVVHEGTTIYPQNIAMGSTFNPELAYEKTKHIAGELNTMGVKQVLAPCIDVVRDLRWGRVEESFGEDPFLCSKMAVAEVKGYMEHGISPMLKHYGPHGNPLGGLNLASVECGVRDLFDIYLKPFEAVLAETEIMAVMSSYNSWNRIPNSASRFMLTDILRNRFGFRGYVYSDWGVVSMLKTFHKTAVDDFEAARQVLTAGMDVEASSSCYAVLADKIRNGEFDISYIDQAVRRVLRAKFELGLFEDPYQEQAVYRLPLRSKESVKLSRRIADESTVLLKNDGQLLPLNVRNLKSVAVIGPNADNVQFGDYTWSKKKEDGVTPLQGIKNLLGDRVKINYAKGCSLASLDTSGIAEAVDAARHSDVALIFVGSSSTAFVRHTQEPSTSGEGIDLSDISLTGAQEQLIREVFAVGKPVVVILVAGKPFAIPWVKENIPAILAQWYAGEQEGNSIADILFGNVNPSGKLTFSFPQSTGHLPVYYNYLPTDKGYYKEPGTYEKPGRDYVFSNSSPLWAFGYGLSYTQFEYLKAVTDKELYQANDTVCVTVQLKNTGKRTGKEVIQVYMRDVVSSVMTPVKQLKGFRKVDLLPGQTRETTIMIPVHEFYLTDDLGNRYLESGKFELQVGTSSDRIYFNLPVYIGSSGKGGQTVSGTSFKSRTDGKVIQVKGTVRDIQATPLARVKVQSEESGESALTDYRGTYTIKVKDNGRLIFSKKGFADKTIEVEGQTDVSIQMAKGE</sequence>
<comment type="caution">
    <text evidence="8">The sequence shown here is derived from an EMBL/GenBank/DDBJ whole genome shotgun (WGS) entry which is preliminary data.</text>
</comment>
<dbReference type="Proteomes" id="UP000284431">
    <property type="component" value="Unassembled WGS sequence"/>
</dbReference>
<reference evidence="6" key="3">
    <citation type="submission" date="2023-07" db="EMBL/GenBank/DDBJ databases">
        <title>Whole Genome Sequencing of Colonoscopy isolates.</title>
        <authorList>
            <person name="Surve S.V."/>
            <person name="Valls R.A."/>
            <person name="Barrak K.E."/>
            <person name="Gardner T.B."/>
            <person name="O'Toole G.A."/>
        </authorList>
    </citation>
    <scope>NUCLEOTIDE SEQUENCE</scope>
    <source>
        <strain evidence="6">GP0119</strain>
    </source>
</reference>
<accession>A0A414YKX3</accession>
<dbReference type="Pfam" id="PF14310">
    <property type="entry name" value="Fn3-like"/>
    <property type="match status" value="1"/>
</dbReference>
<dbReference type="InterPro" id="IPR036881">
    <property type="entry name" value="Glyco_hydro_3_C_sf"/>
</dbReference>
<dbReference type="Gene3D" id="3.40.50.1700">
    <property type="entry name" value="Glycoside hydrolase family 3 C-terminal domain"/>
    <property type="match status" value="1"/>
</dbReference>
<dbReference type="InterPro" id="IPR036962">
    <property type="entry name" value="Glyco_hydro_3_N_sf"/>
</dbReference>
<dbReference type="EMBL" id="QRKD01000022">
    <property type="protein sequence ID" value="RHH86882.1"/>
    <property type="molecule type" value="Genomic_DNA"/>
</dbReference>
<evidence type="ECO:0000313" key="5">
    <source>
        <dbReference type="EMBL" id="KAA5460969.1"/>
    </source>
</evidence>
<evidence type="ECO:0000256" key="2">
    <source>
        <dbReference type="ARBA" id="ARBA00022801"/>
    </source>
</evidence>
<dbReference type="Pfam" id="PF01915">
    <property type="entry name" value="Glyco_hydro_3_C"/>
    <property type="match status" value="1"/>
</dbReference>
<dbReference type="PANTHER" id="PTHR30620:SF123">
    <property type="entry name" value="BETA-XYLOSIDASE"/>
    <property type="match status" value="1"/>
</dbReference>
<dbReference type="SUPFAM" id="SSF49464">
    <property type="entry name" value="Carboxypeptidase regulatory domain-like"/>
    <property type="match status" value="1"/>
</dbReference>
<dbReference type="FunFam" id="2.60.40.10:FF:000495">
    <property type="entry name" value="Periplasmic beta-glucosidase"/>
    <property type="match status" value="1"/>
</dbReference>
<comment type="similarity">
    <text evidence="1">Belongs to the glycosyl hydrolase 3 family.</text>
</comment>
<dbReference type="Gene3D" id="2.60.40.1120">
    <property type="entry name" value="Carboxypeptidase-like, regulatory domain"/>
    <property type="match status" value="1"/>
</dbReference>
<feature type="signal peptide" evidence="3">
    <location>
        <begin position="1"/>
        <end position="21"/>
    </location>
</feature>